<feature type="signal peptide" evidence="1">
    <location>
        <begin position="1"/>
        <end position="28"/>
    </location>
</feature>
<evidence type="ECO:0000256" key="1">
    <source>
        <dbReference type="SAM" id="SignalP"/>
    </source>
</evidence>
<reference evidence="2 3" key="1">
    <citation type="submission" date="2019-04" db="EMBL/GenBank/DDBJ databases">
        <title>Friends and foes A comparative genomics studyof 23 Aspergillus species from section Flavi.</title>
        <authorList>
            <consortium name="DOE Joint Genome Institute"/>
            <person name="Kjaerbolling I."/>
            <person name="Vesth T."/>
            <person name="Frisvad J.C."/>
            <person name="Nybo J.L."/>
            <person name="Theobald S."/>
            <person name="Kildgaard S."/>
            <person name="Isbrandt T."/>
            <person name="Kuo A."/>
            <person name="Sato A."/>
            <person name="Lyhne E.K."/>
            <person name="Kogle M.E."/>
            <person name="Wiebenga A."/>
            <person name="Kun R.S."/>
            <person name="Lubbers R.J."/>
            <person name="Makela M.R."/>
            <person name="Barry K."/>
            <person name="Chovatia M."/>
            <person name="Clum A."/>
            <person name="Daum C."/>
            <person name="Haridas S."/>
            <person name="He G."/>
            <person name="LaButti K."/>
            <person name="Lipzen A."/>
            <person name="Mondo S."/>
            <person name="Riley R."/>
            <person name="Salamov A."/>
            <person name="Simmons B.A."/>
            <person name="Magnuson J.K."/>
            <person name="Henrissat B."/>
            <person name="Mortensen U.H."/>
            <person name="Larsen T.O."/>
            <person name="Devries R.P."/>
            <person name="Grigoriev I.V."/>
            <person name="Machida M."/>
            <person name="Baker S.E."/>
            <person name="Andersen M.R."/>
        </authorList>
    </citation>
    <scope>NUCLEOTIDE SEQUENCE [LARGE SCALE GENOMIC DNA]</scope>
    <source>
        <strain evidence="2 3">IBT 29228</strain>
    </source>
</reference>
<protein>
    <recommendedName>
        <fullName evidence="4">Secreted protein</fullName>
    </recommendedName>
</protein>
<evidence type="ECO:0008006" key="4">
    <source>
        <dbReference type="Google" id="ProtNLM"/>
    </source>
</evidence>
<proteinExistence type="predicted"/>
<organism evidence="2 3">
    <name type="scientific">Aspergillus bertholletiae</name>
    <dbReference type="NCBI Taxonomy" id="1226010"/>
    <lineage>
        <taxon>Eukaryota</taxon>
        <taxon>Fungi</taxon>
        <taxon>Dikarya</taxon>
        <taxon>Ascomycota</taxon>
        <taxon>Pezizomycotina</taxon>
        <taxon>Eurotiomycetes</taxon>
        <taxon>Eurotiomycetidae</taxon>
        <taxon>Eurotiales</taxon>
        <taxon>Aspergillaceae</taxon>
        <taxon>Aspergillus</taxon>
        <taxon>Aspergillus subgen. Circumdati</taxon>
    </lineage>
</organism>
<keyword evidence="3" id="KW-1185">Reference proteome</keyword>
<gene>
    <name evidence="2" type="ORF">BDV26DRAFT_250818</name>
</gene>
<accession>A0A5N7BQB1</accession>
<dbReference type="AlphaFoldDB" id="A0A5N7BQB1"/>
<evidence type="ECO:0000313" key="3">
    <source>
        <dbReference type="Proteomes" id="UP000326198"/>
    </source>
</evidence>
<keyword evidence="1" id="KW-0732">Signal</keyword>
<sequence length="101" mass="11550">MMPFTSAFCELRTAILITMAWRHGYALAQRPNDGGDCVSSRRVMISRDNRFHKARPATETEKTHIPVHSHETRIMFVGGRDYVSPDWSLKSKQPGENRSAF</sequence>
<dbReference type="Proteomes" id="UP000326198">
    <property type="component" value="Unassembled WGS sequence"/>
</dbReference>
<dbReference type="EMBL" id="ML736153">
    <property type="protein sequence ID" value="KAE8383798.1"/>
    <property type="molecule type" value="Genomic_DNA"/>
</dbReference>
<evidence type="ECO:0000313" key="2">
    <source>
        <dbReference type="EMBL" id="KAE8383798.1"/>
    </source>
</evidence>
<feature type="chain" id="PRO_5025034254" description="Secreted protein" evidence="1">
    <location>
        <begin position="29"/>
        <end position="101"/>
    </location>
</feature>
<name>A0A5N7BQB1_9EURO</name>